<name>A0AAC9KCE8_9PROT</name>
<dbReference type="Gene3D" id="1.10.8.60">
    <property type="match status" value="1"/>
</dbReference>
<feature type="domain" description="AAA+ ATPase" evidence="4">
    <location>
        <begin position="79"/>
        <end position="216"/>
    </location>
</feature>
<dbReference type="SUPFAM" id="SSF52540">
    <property type="entry name" value="P-loop containing nucleoside triphosphate hydrolases"/>
    <property type="match status" value="1"/>
</dbReference>
<dbReference type="PRINTS" id="PR00819">
    <property type="entry name" value="CBXCFQXSUPER"/>
</dbReference>
<dbReference type="Pfam" id="PF00004">
    <property type="entry name" value="AAA"/>
    <property type="match status" value="1"/>
</dbReference>
<protein>
    <submittedName>
        <fullName evidence="5">CBBX protein</fullName>
    </submittedName>
</protein>
<dbReference type="GO" id="GO:0016887">
    <property type="term" value="F:ATP hydrolysis activity"/>
    <property type="evidence" value="ECO:0007669"/>
    <property type="project" value="InterPro"/>
</dbReference>
<dbReference type="PANTHER" id="PTHR43392">
    <property type="entry name" value="AAA-TYPE ATPASE FAMILY PROTEIN / ANKYRIN REPEAT FAMILY PROTEIN"/>
    <property type="match status" value="1"/>
</dbReference>
<keyword evidence="2" id="KW-0547">Nucleotide-binding</keyword>
<reference evidence="6" key="1">
    <citation type="submission" date="2016-11" db="EMBL/GenBank/DDBJ databases">
        <title>Comparative genomic and phenotypic analysis of Granulibacter bethesdensis clinical isolates from patients with chronic granulomatous disease.</title>
        <authorList>
            <person name="Zarember K.A."/>
            <person name="Porcella S.F."/>
            <person name="Chu J."/>
            <person name="Ding L."/>
            <person name="Dahlstrom E."/>
            <person name="Barbian K."/>
            <person name="Martens C."/>
            <person name="Sykora L."/>
            <person name="Kramer S."/>
            <person name="Pettinato A.M."/>
            <person name="Hong H."/>
            <person name="Wald G."/>
            <person name="Berg L.J."/>
            <person name="Rogge L.S."/>
            <person name="Greenberg D.E."/>
            <person name="Falcone E.L."/>
            <person name="Neves J.F."/>
            <person name="Simoes M.J."/>
            <person name="Casal M."/>
            <person name="Rodriguez-Lopez F.C."/>
            <person name="Zelazny A."/>
            <person name="Gallin J.I."/>
            <person name="Holland S.M."/>
        </authorList>
    </citation>
    <scope>NUCLEOTIDE SEQUENCE [LARGE SCALE GENOMIC DNA]</scope>
    <source>
        <strain evidence="6">NIH9.1</strain>
    </source>
</reference>
<evidence type="ECO:0000259" key="4">
    <source>
        <dbReference type="SMART" id="SM00382"/>
    </source>
</evidence>
<dbReference type="Gene3D" id="3.40.50.300">
    <property type="entry name" value="P-loop containing nucleotide triphosphate hydrolases"/>
    <property type="match status" value="1"/>
</dbReference>
<gene>
    <name evidence="5" type="ORF">GbCGDNIH9_2140</name>
</gene>
<evidence type="ECO:0000313" key="6">
    <source>
        <dbReference type="Proteomes" id="UP000182373"/>
    </source>
</evidence>
<dbReference type="InterPro" id="IPR041627">
    <property type="entry name" value="AAA_lid_6"/>
</dbReference>
<keyword evidence="3" id="KW-0067">ATP-binding</keyword>
<comment type="similarity">
    <text evidence="1">Belongs to the CbxX/CfxQ family.</text>
</comment>
<dbReference type="AlphaFoldDB" id="A0AAC9KCE8"/>
<evidence type="ECO:0000313" key="5">
    <source>
        <dbReference type="EMBL" id="APH55464.1"/>
    </source>
</evidence>
<dbReference type="PANTHER" id="PTHR43392:SF2">
    <property type="entry name" value="AAA-TYPE ATPASE FAMILY PROTEIN _ ANKYRIN REPEAT FAMILY PROTEIN"/>
    <property type="match status" value="1"/>
</dbReference>
<dbReference type="CDD" id="cd00009">
    <property type="entry name" value="AAA"/>
    <property type="match status" value="1"/>
</dbReference>
<evidence type="ECO:0000256" key="1">
    <source>
        <dbReference type="ARBA" id="ARBA00010378"/>
    </source>
</evidence>
<dbReference type="InterPro" id="IPR003959">
    <property type="entry name" value="ATPase_AAA_core"/>
</dbReference>
<accession>A0AAC9KCE8</accession>
<dbReference type="Pfam" id="PF17866">
    <property type="entry name" value="AAA_lid_6"/>
    <property type="match status" value="1"/>
</dbReference>
<organism evidence="5 6">
    <name type="scientific">Granulibacter bethesdensis</name>
    <dbReference type="NCBI Taxonomy" id="364410"/>
    <lineage>
        <taxon>Bacteria</taxon>
        <taxon>Pseudomonadati</taxon>
        <taxon>Pseudomonadota</taxon>
        <taxon>Alphaproteobacteria</taxon>
        <taxon>Acetobacterales</taxon>
        <taxon>Acetobacteraceae</taxon>
        <taxon>Granulibacter</taxon>
    </lineage>
</organism>
<evidence type="ECO:0000256" key="3">
    <source>
        <dbReference type="ARBA" id="ARBA00022840"/>
    </source>
</evidence>
<dbReference type="PRINTS" id="PR00820">
    <property type="entry name" value="CBXXCFQX"/>
</dbReference>
<dbReference type="SMART" id="SM00382">
    <property type="entry name" value="AAA"/>
    <property type="match status" value="1"/>
</dbReference>
<dbReference type="InterPro" id="IPR003593">
    <property type="entry name" value="AAA+_ATPase"/>
</dbReference>
<dbReference type="FunFam" id="3.40.50.300:FF:000216">
    <property type="entry name" value="Type VII secretion ATPase EccA"/>
    <property type="match status" value="1"/>
</dbReference>
<dbReference type="Proteomes" id="UP000182373">
    <property type="component" value="Chromosome"/>
</dbReference>
<dbReference type="EMBL" id="CP018191">
    <property type="protein sequence ID" value="APH55464.1"/>
    <property type="molecule type" value="Genomic_DNA"/>
</dbReference>
<dbReference type="InterPro" id="IPR050773">
    <property type="entry name" value="CbxX/CfxQ_RuBisCO_ESX"/>
</dbReference>
<sequence length="318" mass="35079">MKRVACFKAGATAISSVSEIEPIIDLQKELENAGVREVLEALDQEMIGLAPVKSRLREICALLLVDNVRRRHGLMSEAPSLNMAFTGNPGTGKTTVAARMAGVLYRLGFTSRDRLVSVTPDDLLSDTIGQTAQRTKDAITRAAGGVLLIDQAHFLLRGDNGFGQEALEILLQVMERPEAEVVFILTGYTREMQLLYSSMAGIRSRIAHHIEFPDYDEEELLDIAEAMLMRQNYRFSDSGREAMIRFIAQRRTEPFFGNGRTIRNALDIARLRQANRLVAIGGQVTPAQLQTLEAPDVLGERLFAHPAPSSLSGSDNRA</sequence>
<dbReference type="InterPro" id="IPR000470">
    <property type="entry name" value="CbxX/CfqX_mono"/>
</dbReference>
<proteinExistence type="inferred from homology"/>
<evidence type="ECO:0000256" key="2">
    <source>
        <dbReference type="ARBA" id="ARBA00022741"/>
    </source>
</evidence>
<dbReference type="InterPro" id="IPR000641">
    <property type="entry name" value="CbxX/CfxQ"/>
</dbReference>
<dbReference type="GO" id="GO:0005524">
    <property type="term" value="F:ATP binding"/>
    <property type="evidence" value="ECO:0007669"/>
    <property type="project" value="UniProtKB-KW"/>
</dbReference>
<dbReference type="InterPro" id="IPR027417">
    <property type="entry name" value="P-loop_NTPase"/>
</dbReference>